<name>A0A915MQM1_MELJA</name>
<dbReference type="InterPro" id="IPR015506">
    <property type="entry name" value="Dsh/Dvl-rel"/>
</dbReference>
<evidence type="ECO:0000313" key="2">
    <source>
        <dbReference type="Proteomes" id="UP000887561"/>
    </source>
</evidence>
<dbReference type="PANTHER" id="PTHR10878:SF25">
    <property type="entry name" value="SEGMENT POLARITY PROTEIN DISHEVELLED"/>
    <property type="match status" value="1"/>
</dbReference>
<dbReference type="PANTHER" id="PTHR10878">
    <property type="entry name" value="SEGMENT POLARITY PROTEIN DISHEVELLED"/>
    <property type="match status" value="1"/>
</dbReference>
<dbReference type="WBParaSite" id="scaffold45683_cov294.g24463">
    <property type="protein sequence ID" value="scaffold45683_cov294.g24463"/>
    <property type="gene ID" value="scaffold45683_cov294.g24463"/>
</dbReference>
<keyword evidence="2" id="KW-1185">Reference proteome</keyword>
<dbReference type="GO" id="GO:0035556">
    <property type="term" value="P:intracellular signal transduction"/>
    <property type="evidence" value="ECO:0007669"/>
    <property type="project" value="InterPro"/>
</dbReference>
<dbReference type="GO" id="GO:0060070">
    <property type="term" value="P:canonical Wnt signaling pathway"/>
    <property type="evidence" value="ECO:0007669"/>
    <property type="project" value="TreeGrafter"/>
</dbReference>
<organism evidence="2 3">
    <name type="scientific">Meloidogyne javanica</name>
    <name type="common">Root-knot nematode worm</name>
    <dbReference type="NCBI Taxonomy" id="6303"/>
    <lineage>
        <taxon>Eukaryota</taxon>
        <taxon>Metazoa</taxon>
        <taxon>Ecdysozoa</taxon>
        <taxon>Nematoda</taxon>
        <taxon>Chromadorea</taxon>
        <taxon>Rhabditida</taxon>
        <taxon>Tylenchina</taxon>
        <taxon>Tylenchomorpha</taxon>
        <taxon>Tylenchoidea</taxon>
        <taxon>Meloidogynidae</taxon>
        <taxon>Meloidogyninae</taxon>
        <taxon>Meloidogyne</taxon>
        <taxon>Meloidogyne incognita group</taxon>
    </lineage>
</organism>
<evidence type="ECO:0000313" key="3">
    <source>
        <dbReference type="WBParaSite" id="scaffold45683_cov294.g24463"/>
    </source>
</evidence>
<dbReference type="AlphaFoldDB" id="A0A915MQM1"/>
<dbReference type="InterPro" id="IPR000591">
    <property type="entry name" value="DEP_dom"/>
</dbReference>
<dbReference type="GO" id="GO:0005829">
    <property type="term" value="C:cytosol"/>
    <property type="evidence" value="ECO:0007669"/>
    <property type="project" value="TreeGrafter"/>
</dbReference>
<proteinExistence type="predicted"/>
<dbReference type="InterPro" id="IPR036390">
    <property type="entry name" value="WH_DNA-bd_sf"/>
</dbReference>
<reference evidence="3" key="1">
    <citation type="submission" date="2022-11" db="UniProtKB">
        <authorList>
            <consortium name="WormBaseParasite"/>
        </authorList>
    </citation>
    <scope>IDENTIFICATION</scope>
</reference>
<feature type="domain" description="DEP" evidence="1">
    <location>
        <begin position="1"/>
        <end position="50"/>
    </location>
</feature>
<dbReference type="Gene3D" id="1.10.10.10">
    <property type="entry name" value="Winged helix-like DNA-binding domain superfamily/Winged helix DNA-binding domain"/>
    <property type="match status" value="1"/>
</dbReference>
<dbReference type="Pfam" id="PF00610">
    <property type="entry name" value="DEP"/>
    <property type="match status" value="1"/>
</dbReference>
<accession>A0A915MQM1</accession>
<protein>
    <submittedName>
        <fullName evidence="3">DEP domain-containing protein</fullName>
    </submittedName>
</protein>
<dbReference type="GO" id="GO:0005109">
    <property type="term" value="F:frizzled binding"/>
    <property type="evidence" value="ECO:0007669"/>
    <property type="project" value="TreeGrafter"/>
</dbReference>
<dbReference type="SUPFAM" id="SSF46785">
    <property type="entry name" value="Winged helix' DNA-binding domain"/>
    <property type="match status" value="1"/>
</dbReference>
<evidence type="ECO:0000259" key="1">
    <source>
        <dbReference type="PROSITE" id="PS50186"/>
    </source>
</evidence>
<dbReference type="Proteomes" id="UP000887561">
    <property type="component" value="Unplaced"/>
</dbReference>
<dbReference type="InterPro" id="IPR036388">
    <property type="entry name" value="WH-like_DNA-bd_sf"/>
</dbReference>
<dbReference type="PROSITE" id="PS50186">
    <property type="entry name" value="DEP"/>
    <property type="match status" value="1"/>
</dbReference>
<sequence>MIDWLISNVQGFRDRRHARSFASNLLAQGLIKHVVNISSFNEKCYYVFNGCYMSNPPVTSTCLGSSGAPQNVSSHTHPTLTDQQQRTQYVIANNPRYAPGPITLNPPKFGLKLPVWPISPILSFYRPQNQEVSQQQRGRCDSPEASKTNDDYASMIQGEINCGAQFDDGLNTFQNQQQQHLSKSK</sequence>